<keyword evidence="4" id="KW-1185">Reference proteome</keyword>
<feature type="compositionally biased region" description="Low complexity" evidence="2">
    <location>
        <begin position="1222"/>
        <end position="1245"/>
    </location>
</feature>
<feature type="compositionally biased region" description="Basic and acidic residues" evidence="2">
    <location>
        <begin position="423"/>
        <end position="435"/>
    </location>
</feature>
<feature type="compositionally biased region" description="Low complexity" evidence="2">
    <location>
        <begin position="1002"/>
        <end position="1021"/>
    </location>
</feature>
<sequence>MDRTTLKLESHFGTGFRFTKCCHTVDRFENLASLLTGLEFARVVLQEEDLDLDKLYSENCISFLTLTCIFCPSKYIQFKQAGVEIVQNVENLTTYQNLLKNNFSVRDKCLFEISLVNKEKSELWKLFRTLFMLKAIIEKEGSKQVINSESSSSSVSFSDNDLDDEDEDKNKKEKRKKKDVLGSFSNSNSDSDNEFNSKKKNKIQKKDIRIISSLNKELPKALQNLKKIKENVYENSFYFRKQGLLKRNEPTLREKEINEAKTKLLNKLLKIDLSKSDSTSEATDDENQFEEFLEKKFNKVALSICDSDQLEFFKNHFSPDILPLPVNWFEGNENEVSEDEKSNKSNDSDDKVETSDDNDNDNDNDNDDDDDDNNSKSQSNSNSNSNDSNSKSNDDTSNSDSNKNSDNNSDSSGEKSQQSEDNSENRSQENSENKKSTSSSSINLSDSNKKKKPTKKEKIAKLRKRIQKEKDEQRKIEKKINSSLKKIKKKEKKITNTKRKIEKKKDVLSKVFLEEIHYHPQSSYLSEKSLPLLLKKIEKNINIKIQNDNNEKDTKKKNNNEGNNNEENFNRNKIKIIGQLENFFYLNYYDKWMHIDKRVVDKINISEDLKISNLIQHLLKQFEESYKSAITLSHFGYFEESIKVSYNSLNQKNTQIMDAKIRFSKKYFYIDFANEYSYSTNWGNHFKIYLDKNNLKWVYLIDTKEKKLFNIRVSNETLRRTIVFLLLTFNSTWDKLNLIGHNPKVKYYDSQSISQSTVKTTKTAIHRKLLPYLGTWANDESNGKGKKEEEEEKSKKRSKMEGKGRNKKKGTRGTYKDELEQEKIEKIEKDLKTLRKKIKKFDRNQQVVFGVSIQSGRTVPIESGWLKVDSSGIYIGSARTIKAKKDIIFDENFDIGDNSENCMLFNIDGISHSDHKRIQRAKQKSKSTILKKISFKKIFNPKQENLHLVANSKRERDLIIITTFFFYEKSRISNRKESGFEKIFEKLESLLIKFDFKYIPKPESSQSTQNISSDSPSSSSSTPPPSSEKEKSEFSSEKKSDSPSESENDWELDSDDPIHDNKKIEKYIEDSQDDKENSENKSNQSDMNEKSDLDDEDNEKYSDKNESDDDDDDDEDMSADGVDDNDVDDNDDNVENNSDSKTDDENEDEKGEKDGQRSSSRSSSPSSSKSENEDQKNENNNSDSNSNSNSNSNTNSSEKSSNKDGNLSGMNINKEEFLDVINENNSSSESNDSTNSFKSSSSLSD</sequence>
<feature type="compositionally biased region" description="Acidic residues" evidence="2">
    <location>
        <begin position="355"/>
        <end position="372"/>
    </location>
</feature>
<reference evidence="3" key="1">
    <citation type="submission" date="2022-08" db="EMBL/GenBank/DDBJ databases">
        <title>Novel sulfate-reducing endosymbionts in the free-living metamonad Anaeramoeba.</title>
        <authorList>
            <person name="Jerlstrom-Hultqvist J."/>
            <person name="Cepicka I."/>
            <person name="Gallot-Lavallee L."/>
            <person name="Salas-Leiva D."/>
            <person name="Curtis B.A."/>
            <person name="Zahonova K."/>
            <person name="Pipaliya S."/>
            <person name="Dacks J."/>
            <person name="Roger A.J."/>
        </authorList>
    </citation>
    <scope>NUCLEOTIDE SEQUENCE</scope>
    <source>
        <strain evidence="3">Schooner1</strain>
    </source>
</reference>
<feature type="compositionally biased region" description="Basic and acidic residues" evidence="2">
    <location>
        <begin position="549"/>
        <end position="559"/>
    </location>
</feature>
<dbReference type="Proteomes" id="UP001150062">
    <property type="component" value="Unassembled WGS sequence"/>
</dbReference>
<proteinExistence type="predicted"/>
<name>A0ABQ8Z7U7_9EUKA</name>
<evidence type="ECO:0000256" key="1">
    <source>
        <dbReference type="SAM" id="Coils"/>
    </source>
</evidence>
<feature type="compositionally biased region" description="Low complexity" evidence="2">
    <location>
        <begin position="436"/>
        <end position="446"/>
    </location>
</feature>
<feature type="compositionally biased region" description="Basic and acidic residues" evidence="2">
    <location>
        <begin position="1056"/>
        <end position="1079"/>
    </location>
</feature>
<comment type="caution">
    <text evidence="3">The sequence shown here is derived from an EMBL/GenBank/DDBJ whole genome shotgun (WGS) entry which is preliminary data.</text>
</comment>
<accession>A0ABQ8Z7U7</accession>
<feature type="compositionally biased region" description="Basic and acidic residues" evidence="2">
    <location>
        <begin position="339"/>
        <end position="354"/>
    </location>
</feature>
<evidence type="ECO:0000313" key="3">
    <source>
        <dbReference type="EMBL" id="KAJ6252953.1"/>
    </source>
</evidence>
<feature type="region of interest" description="Disordered" evidence="2">
    <location>
        <begin position="334"/>
        <end position="460"/>
    </location>
</feature>
<evidence type="ECO:0000313" key="4">
    <source>
        <dbReference type="Proteomes" id="UP001150062"/>
    </source>
</evidence>
<feature type="coiled-coil region" evidence="1">
    <location>
        <begin position="817"/>
        <end position="844"/>
    </location>
</feature>
<feature type="compositionally biased region" description="Low complexity" evidence="2">
    <location>
        <begin position="148"/>
        <end position="159"/>
    </location>
</feature>
<organism evidence="3 4">
    <name type="scientific">Anaeramoeba flamelloides</name>
    <dbReference type="NCBI Taxonomy" id="1746091"/>
    <lineage>
        <taxon>Eukaryota</taxon>
        <taxon>Metamonada</taxon>
        <taxon>Anaeramoebidae</taxon>
        <taxon>Anaeramoeba</taxon>
    </lineage>
</organism>
<feature type="region of interest" description="Disordered" evidence="2">
    <location>
        <begin position="548"/>
        <end position="567"/>
    </location>
</feature>
<feature type="compositionally biased region" description="Low complexity" evidence="2">
    <location>
        <begin position="1178"/>
        <end position="1199"/>
    </location>
</feature>
<feature type="region of interest" description="Disordered" evidence="2">
    <location>
        <begin position="1002"/>
        <end position="1245"/>
    </location>
</feature>
<dbReference type="EMBL" id="JAOAOG010000036">
    <property type="protein sequence ID" value="KAJ6252953.1"/>
    <property type="molecule type" value="Genomic_DNA"/>
</dbReference>
<feature type="region of interest" description="Disordered" evidence="2">
    <location>
        <begin position="780"/>
        <end position="815"/>
    </location>
</feature>
<feature type="compositionally biased region" description="Acidic residues" evidence="2">
    <location>
        <begin position="1044"/>
        <end position="1055"/>
    </location>
</feature>
<feature type="compositionally biased region" description="Low complexity" evidence="2">
    <location>
        <begin position="1158"/>
        <end position="1169"/>
    </location>
</feature>
<gene>
    <name evidence="3" type="ORF">M0813_13657</name>
</gene>
<feature type="compositionally biased region" description="Basic and acidic residues" evidence="2">
    <location>
        <begin position="1027"/>
        <end position="1042"/>
    </location>
</feature>
<feature type="region of interest" description="Disordered" evidence="2">
    <location>
        <begin position="148"/>
        <end position="200"/>
    </location>
</feature>
<feature type="compositionally biased region" description="Acidic residues" evidence="2">
    <location>
        <begin position="1106"/>
        <end position="1134"/>
    </location>
</feature>
<protein>
    <submittedName>
        <fullName evidence="3">Broad-complex core protein isoform 6</fullName>
    </submittedName>
</protein>
<feature type="compositionally biased region" description="Low complexity" evidence="2">
    <location>
        <begin position="375"/>
        <end position="411"/>
    </location>
</feature>
<evidence type="ECO:0000256" key="2">
    <source>
        <dbReference type="SAM" id="MobiDB-lite"/>
    </source>
</evidence>
<keyword evidence="1" id="KW-0175">Coiled coil</keyword>
<feature type="compositionally biased region" description="Basic and acidic residues" evidence="2">
    <location>
        <begin position="781"/>
        <end position="804"/>
    </location>
</feature>